<dbReference type="EMBL" id="JAIQCJ010002112">
    <property type="protein sequence ID" value="KAJ8782467.1"/>
    <property type="molecule type" value="Genomic_DNA"/>
</dbReference>
<sequence length="96" mass="10548">MWDLLGPGLEPVSPALAGGFLTTGPPGKSLSLQHRQYSSVDRKEDVNYTFQSRLDFKYPELSSHLMAGKRVASPPARVEKVPPGDKDWANSTDHLV</sequence>
<evidence type="ECO:0000313" key="2">
    <source>
        <dbReference type="EMBL" id="KAJ8782467.1"/>
    </source>
</evidence>
<dbReference type="AlphaFoldDB" id="A0AB34GU26"/>
<keyword evidence="3" id="KW-1185">Reference proteome</keyword>
<evidence type="ECO:0000313" key="3">
    <source>
        <dbReference type="Proteomes" id="UP001159641"/>
    </source>
</evidence>
<feature type="compositionally biased region" description="Basic and acidic residues" evidence="1">
    <location>
        <begin position="77"/>
        <end position="88"/>
    </location>
</feature>
<comment type="caution">
    <text evidence="2">The sequence shown here is derived from an EMBL/GenBank/DDBJ whole genome shotgun (WGS) entry which is preliminary data.</text>
</comment>
<gene>
    <name evidence="2" type="ORF">J1605_010175</name>
</gene>
<evidence type="ECO:0000256" key="1">
    <source>
        <dbReference type="SAM" id="MobiDB-lite"/>
    </source>
</evidence>
<dbReference type="Proteomes" id="UP001159641">
    <property type="component" value="Unassembled WGS sequence"/>
</dbReference>
<feature type="region of interest" description="Disordered" evidence="1">
    <location>
        <begin position="68"/>
        <end position="96"/>
    </location>
</feature>
<name>A0AB34GU26_ESCRO</name>
<reference evidence="2 3" key="1">
    <citation type="submission" date="2022-11" db="EMBL/GenBank/DDBJ databases">
        <title>Whole genome sequence of Eschrichtius robustus ER-17-0199.</title>
        <authorList>
            <person name="Bruniche-Olsen A."/>
            <person name="Black A.N."/>
            <person name="Fields C.J."/>
            <person name="Walden K."/>
            <person name="Dewoody J.A."/>
        </authorList>
    </citation>
    <scope>NUCLEOTIDE SEQUENCE [LARGE SCALE GENOMIC DNA]</scope>
    <source>
        <strain evidence="2">ER-17-0199</strain>
        <tissue evidence="2">Blubber</tissue>
    </source>
</reference>
<protein>
    <submittedName>
        <fullName evidence="2">Uncharacterized protein</fullName>
    </submittedName>
</protein>
<proteinExistence type="predicted"/>
<accession>A0AB34GU26</accession>
<organism evidence="2 3">
    <name type="scientific">Eschrichtius robustus</name>
    <name type="common">California gray whale</name>
    <name type="synonym">Eschrichtius gibbosus</name>
    <dbReference type="NCBI Taxonomy" id="9764"/>
    <lineage>
        <taxon>Eukaryota</taxon>
        <taxon>Metazoa</taxon>
        <taxon>Chordata</taxon>
        <taxon>Craniata</taxon>
        <taxon>Vertebrata</taxon>
        <taxon>Euteleostomi</taxon>
        <taxon>Mammalia</taxon>
        <taxon>Eutheria</taxon>
        <taxon>Laurasiatheria</taxon>
        <taxon>Artiodactyla</taxon>
        <taxon>Whippomorpha</taxon>
        <taxon>Cetacea</taxon>
        <taxon>Mysticeti</taxon>
        <taxon>Eschrichtiidae</taxon>
        <taxon>Eschrichtius</taxon>
    </lineage>
</organism>